<reference evidence="5 6" key="1">
    <citation type="submission" date="2019-10" db="EMBL/GenBank/DDBJ databases">
        <title>Rudanella paleaurantiibacter sp. nov., isolated from sludge.</title>
        <authorList>
            <person name="Xu S.Q."/>
        </authorList>
    </citation>
    <scope>NUCLEOTIDE SEQUENCE [LARGE SCALE GENOMIC DNA]</scope>
    <source>
        <strain evidence="5 6">HX-22-17</strain>
    </source>
</reference>
<sequence>MNTGQKFMRLFPSPGLREIVQCYGIIHFVFPRDVAIPVKAYTPKPAESIEFFLRDPEYVVYPGVSQKVKRPSAILSGQQTVTFDRYVGRDFLFFNIHFQPGTLFRLFGIPAYGLTNTFIDAETVLSKEIKELTEQLKNAESYPELIQQAELFISRLIRRSKKEAHGIDRAAQLLLHHTNPISMDWLASQSCLSPRQFERKFKERMGITASQLARIARFDKAFILKNAQPHLDWLSVAIQCGYYDYSHLVRDYKEFTGLTPAFFLEVDGQAPERLLGFADGCYHVPTGSI</sequence>
<dbReference type="AlphaFoldDB" id="A0A7J5TT69"/>
<keyword evidence="3" id="KW-0804">Transcription</keyword>
<dbReference type="PANTHER" id="PTHR46796:SF13">
    <property type="entry name" value="HTH-TYPE TRANSCRIPTIONAL ACTIVATOR RHAS"/>
    <property type="match status" value="1"/>
</dbReference>
<dbReference type="PROSITE" id="PS01124">
    <property type="entry name" value="HTH_ARAC_FAMILY_2"/>
    <property type="match status" value="1"/>
</dbReference>
<dbReference type="InterPro" id="IPR050204">
    <property type="entry name" value="AraC_XylS_family_regulators"/>
</dbReference>
<evidence type="ECO:0000313" key="6">
    <source>
        <dbReference type="Proteomes" id="UP000488299"/>
    </source>
</evidence>
<evidence type="ECO:0000256" key="2">
    <source>
        <dbReference type="ARBA" id="ARBA00023125"/>
    </source>
</evidence>
<dbReference type="Pfam" id="PF12833">
    <property type="entry name" value="HTH_18"/>
    <property type="match status" value="1"/>
</dbReference>
<dbReference type="EMBL" id="WELI01000013">
    <property type="protein sequence ID" value="KAB7726852.1"/>
    <property type="molecule type" value="Genomic_DNA"/>
</dbReference>
<feature type="domain" description="HTH araC/xylS-type" evidence="4">
    <location>
        <begin position="168"/>
        <end position="266"/>
    </location>
</feature>
<dbReference type="GO" id="GO:0043565">
    <property type="term" value="F:sequence-specific DNA binding"/>
    <property type="evidence" value="ECO:0007669"/>
    <property type="project" value="InterPro"/>
</dbReference>
<dbReference type="RefSeq" id="WP_152126638.1">
    <property type="nucleotide sequence ID" value="NZ_WELI01000013.1"/>
</dbReference>
<dbReference type="SUPFAM" id="SSF46689">
    <property type="entry name" value="Homeodomain-like"/>
    <property type="match status" value="2"/>
</dbReference>
<dbReference type="Gene3D" id="1.10.10.60">
    <property type="entry name" value="Homeodomain-like"/>
    <property type="match status" value="1"/>
</dbReference>
<dbReference type="Proteomes" id="UP000488299">
    <property type="component" value="Unassembled WGS sequence"/>
</dbReference>
<protein>
    <submittedName>
        <fullName evidence="5">Helix-turn-helix domain-containing protein</fullName>
    </submittedName>
</protein>
<dbReference type="PANTHER" id="PTHR46796">
    <property type="entry name" value="HTH-TYPE TRANSCRIPTIONAL ACTIVATOR RHAS-RELATED"/>
    <property type="match status" value="1"/>
</dbReference>
<dbReference type="InterPro" id="IPR009057">
    <property type="entry name" value="Homeodomain-like_sf"/>
</dbReference>
<dbReference type="GO" id="GO:0003700">
    <property type="term" value="F:DNA-binding transcription factor activity"/>
    <property type="evidence" value="ECO:0007669"/>
    <property type="project" value="InterPro"/>
</dbReference>
<name>A0A7J5TT69_9BACT</name>
<keyword evidence="1" id="KW-0805">Transcription regulation</keyword>
<accession>A0A7J5TT69</accession>
<evidence type="ECO:0000256" key="1">
    <source>
        <dbReference type="ARBA" id="ARBA00023015"/>
    </source>
</evidence>
<comment type="caution">
    <text evidence="5">The sequence shown here is derived from an EMBL/GenBank/DDBJ whole genome shotgun (WGS) entry which is preliminary data.</text>
</comment>
<evidence type="ECO:0000313" key="5">
    <source>
        <dbReference type="EMBL" id="KAB7726852.1"/>
    </source>
</evidence>
<gene>
    <name evidence="5" type="ORF">F5984_23340</name>
</gene>
<dbReference type="SMART" id="SM00342">
    <property type="entry name" value="HTH_ARAC"/>
    <property type="match status" value="1"/>
</dbReference>
<dbReference type="Pfam" id="PF20240">
    <property type="entry name" value="DUF6597"/>
    <property type="match status" value="1"/>
</dbReference>
<organism evidence="5 6">
    <name type="scientific">Rudanella paleaurantiibacter</name>
    <dbReference type="NCBI Taxonomy" id="2614655"/>
    <lineage>
        <taxon>Bacteria</taxon>
        <taxon>Pseudomonadati</taxon>
        <taxon>Bacteroidota</taxon>
        <taxon>Cytophagia</taxon>
        <taxon>Cytophagales</taxon>
        <taxon>Cytophagaceae</taxon>
        <taxon>Rudanella</taxon>
    </lineage>
</organism>
<dbReference type="InterPro" id="IPR046532">
    <property type="entry name" value="DUF6597"/>
</dbReference>
<proteinExistence type="predicted"/>
<dbReference type="InterPro" id="IPR018060">
    <property type="entry name" value="HTH_AraC"/>
</dbReference>
<evidence type="ECO:0000256" key="3">
    <source>
        <dbReference type="ARBA" id="ARBA00023163"/>
    </source>
</evidence>
<keyword evidence="6" id="KW-1185">Reference proteome</keyword>
<evidence type="ECO:0000259" key="4">
    <source>
        <dbReference type="PROSITE" id="PS01124"/>
    </source>
</evidence>
<keyword evidence="2" id="KW-0238">DNA-binding</keyword>